<comment type="caution">
    <text evidence="2">The sequence shown here is derived from an EMBL/GenBank/DDBJ whole genome shotgun (WGS) entry which is preliminary data.</text>
</comment>
<evidence type="ECO:0000256" key="1">
    <source>
        <dbReference type="SAM" id="MobiDB-lite"/>
    </source>
</evidence>
<dbReference type="AlphaFoldDB" id="A0ABD0X6K7"/>
<gene>
    <name evidence="2" type="ORF">UPYG_G00203450</name>
</gene>
<organism evidence="2 3">
    <name type="scientific">Umbra pygmaea</name>
    <name type="common">Eastern mudminnow</name>
    <dbReference type="NCBI Taxonomy" id="75934"/>
    <lineage>
        <taxon>Eukaryota</taxon>
        <taxon>Metazoa</taxon>
        <taxon>Chordata</taxon>
        <taxon>Craniata</taxon>
        <taxon>Vertebrata</taxon>
        <taxon>Euteleostomi</taxon>
        <taxon>Actinopterygii</taxon>
        <taxon>Neopterygii</taxon>
        <taxon>Teleostei</taxon>
        <taxon>Protacanthopterygii</taxon>
        <taxon>Esociformes</taxon>
        <taxon>Umbridae</taxon>
        <taxon>Umbra</taxon>
    </lineage>
</organism>
<protein>
    <submittedName>
        <fullName evidence="2">Uncharacterized protein</fullName>
    </submittedName>
</protein>
<evidence type="ECO:0000313" key="3">
    <source>
        <dbReference type="Proteomes" id="UP001557470"/>
    </source>
</evidence>
<accession>A0ABD0X6K7</accession>
<feature type="region of interest" description="Disordered" evidence="1">
    <location>
        <begin position="125"/>
        <end position="151"/>
    </location>
</feature>
<sequence>MLQDLYDSKDNEHIRYVNWLRRQKPRNPGDPMEAALNYIKCRDQEAAGPPPPTAGFKRVPGPLNRAVTVGLGQPSVALGVSASRTARRPVLHPTEPSDAELVAAAIDTEESFQVQVPVQHVPAQPAIHQPQPFPDDNQVPRQTLLPPRPAQESAKLLPESWRAALNKDQQQWIGRVLFTMGSTRRSQLTTDLNLW</sequence>
<proteinExistence type="predicted"/>
<dbReference type="EMBL" id="JAGEUA010000006">
    <property type="protein sequence ID" value="KAL0973427.1"/>
    <property type="molecule type" value="Genomic_DNA"/>
</dbReference>
<name>A0ABD0X6K7_UMBPY</name>
<evidence type="ECO:0000313" key="2">
    <source>
        <dbReference type="EMBL" id="KAL0973427.1"/>
    </source>
</evidence>
<reference evidence="2 3" key="1">
    <citation type="submission" date="2024-06" db="EMBL/GenBank/DDBJ databases">
        <authorList>
            <person name="Pan Q."/>
            <person name="Wen M."/>
            <person name="Jouanno E."/>
            <person name="Zahm M."/>
            <person name="Klopp C."/>
            <person name="Cabau C."/>
            <person name="Louis A."/>
            <person name="Berthelot C."/>
            <person name="Parey E."/>
            <person name="Roest Crollius H."/>
            <person name="Montfort J."/>
            <person name="Robinson-Rechavi M."/>
            <person name="Bouchez O."/>
            <person name="Lampietro C."/>
            <person name="Lopez Roques C."/>
            <person name="Donnadieu C."/>
            <person name="Postlethwait J."/>
            <person name="Bobe J."/>
            <person name="Verreycken H."/>
            <person name="Guiguen Y."/>
        </authorList>
    </citation>
    <scope>NUCLEOTIDE SEQUENCE [LARGE SCALE GENOMIC DNA]</scope>
    <source>
        <strain evidence="2">Up_M1</strain>
        <tissue evidence="2">Testis</tissue>
    </source>
</reference>
<keyword evidence="3" id="KW-1185">Reference proteome</keyword>
<dbReference type="Proteomes" id="UP001557470">
    <property type="component" value="Unassembled WGS sequence"/>
</dbReference>